<dbReference type="SUPFAM" id="SSF103491">
    <property type="entry name" value="Preprotein translocase SecY subunit"/>
    <property type="match status" value="1"/>
</dbReference>
<dbReference type="STRING" id="93625.A0A409WA51"/>
<keyword evidence="2" id="KW-0812">Transmembrane</keyword>
<feature type="transmembrane region" description="Helical" evidence="2">
    <location>
        <begin position="6"/>
        <end position="28"/>
    </location>
</feature>
<dbReference type="InterPro" id="IPR002208">
    <property type="entry name" value="SecY/SEC61-alpha"/>
</dbReference>
<name>A0A409WA51_PSICY</name>
<dbReference type="Proteomes" id="UP000283269">
    <property type="component" value="Unassembled WGS sequence"/>
</dbReference>
<keyword evidence="4" id="KW-1185">Reference proteome</keyword>
<comment type="caution">
    <text evidence="3">The sequence shown here is derived from an EMBL/GenBank/DDBJ whole genome shotgun (WGS) entry which is preliminary data.</text>
</comment>
<dbReference type="GO" id="GO:0015031">
    <property type="term" value="P:protein transport"/>
    <property type="evidence" value="ECO:0007669"/>
    <property type="project" value="InterPro"/>
</dbReference>
<dbReference type="EMBL" id="NHYD01003622">
    <property type="protein sequence ID" value="PPQ75375.1"/>
    <property type="molecule type" value="Genomic_DNA"/>
</dbReference>
<feature type="non-terminal residue" evidence="3">
    <location>
        <position position="1"/>
    </location>
</feature>
<keyword evidence="2" id="KW-1133">Transmembrane helix</keyword>
<dbReference type="Gene3D" id="1.10.3370.10">
    <property type="entry name" value="SecY subunit domain"/>
    <property type="match status" value="1"/>
</dbReference>
<dbReference type="InParanoid" id="A0A409WA51"/>
<dbReference type="Pfam" id="PF00344">
    <property type="entry name" value="SecY"/>
    <property type="match status" value="1"/>
</dbReference>
<dbReference type="PANTHER" id="PTHR10906">
    <property type="entry name" value="SECY/SEC61-ALPHA FAMILY MEMBER"/>
    <property type="match status" value="1"/>
</dbReference>
<dbReference type="OrthoDB" id="420669at2759"/>
<dbReference type="GO" id="GO:0016020">
    <property type="term" value="C:membrane"/>
    <property type="evidence" value="ECO:0007669"/>
    <property type="project" value="InterPro"/>
</dbReference>
<dbReference type="InterPro" id="IPR023201">
    <property type="entry name" value="SecY_dom_sf"/>
</dbReference>
<sequence length="226" mass="24681">SRLSDVGSGVCLLLVIQLIVAALIVILLDELLQKGCSLQSGVNLHRDQHLQVDRLEGVLTYHCEHRQGALTSNMFIALRILASRDVRILAAVVSSFSYYLSPCLSSDLQPLEDSPQLRATGGIAYYMSPLYTLKEAVLRECVLFSKTWIEISGSGPWDVAKQWKDQQMVMAGHCEGSVYKELKRVILTVAAFGGAIPGLLSVAADLLEIGMRESGGPEMTAFDDLL</sequence>
<accession>A0A409WA51</accession>
<dbReference type="AlphaFoldDB" id="A0A409WA51"/>
<comment type="similarity">
    <text evidence="1">Belongs to the SecY/SEC61-alpha family.</text>
</comment>
<protein>
    <submittedName>
        <fullName evidence="3">Uncharacterized protein</fullName>
    </submittedName>
</protein>
<feature type="transmembrane region" description="Helical" evidence="2">
    <location>
        <begin position="185"/>
        <end position="204"/>
    </location>
</feature>
<keyword evidence="2" id="KW-0472">Membrane</keyword>
<proteinExistence type="inferred from homology"/>
<gene>
    <name evidence="3" type="ORF">CVT25_005523</name>
</gene>
<reference evidence="3 4" key="1">
    <citation type="journal article" date="2018" name="Evol. Lett.">
        <title>Horizontal gene cluster transfer increased hallucinogenic mushroom diversity.</title>
        <authorList>
            <person name="Reynolds H.T."/>
            <person name="Vijayakumar V."/>
            <person name="Gluck-Thaler E."/>
            <person name="Korotkin H.B."/>
            <person name="Matheny P.B."/>
            <person name="Slot J.C."/>
        </authorList>
    </citation>
    <scope>NUCLEOTIDE SEQUENCE [LARGE SCALE GENOMIC DNA]</scope>
    <source>
        <strain evidence="3 4">2631</strain>
    </source>
</reference>
<organism evidence="3 4">
    <name type="scientific">Psilocybe cyanescens</name>
    <dbReference type="NCBI Taxonomy" id="93625"/>
    <lineage>
        <taxon>Eukaryota</taxon>
        <taxon>Fungi</taxon>
        <taxon>Dikarya</taxon>
        <taxon>Basidiomycota</taxon>
        <taxon>Agaricomycotina</taxon>
        <taxon>Agaricomycetes</taxon>
        <taxon>Agaricomycetidae</taxon>
        <taxon>Agaricales</taxon>
        <taxon>Agaricineae</taxon>
        <taxon>Strophariaceae</taxon>
        <taxon>Psilocybe</taxon>
    </lineage>
</organism>
<evidence type="ECO:0000256" key="2">
    <source>
        <dbReference type="SAM" id="Phobius"/>
    </source>
</evidence>
<evidence type="ECO:0000256" key="1">
    <source>
        <dbReference type="RuleBase" id="RU004349"/>
    </source>
</evidence>
<evidence type="ECO:0000313" key="4">
    <source>
        <dbReference type="Proteomes" id="UP000283269"/>
    </source>
</evidence>
<evidence type="ECO:0000313" key="3">
    <source>
        <dbReference type="EMBL" id="PPQ75375.1"/>
    </source>
</evidence>